<name>W8BBS1_CERCA</name>
<dbReference type="EMBL" id="GAMC01019246">
    <property type="protein sequence ID" value="JAB87309.1"/>
    <property type="molecule type" value="mRNA"/>
</dbReference>
<reference evidence="3" key="2">
    <citation type="journal article" date="2014" name="BMC Genomics">
        <title>A genomic perspective to assessing quality of mass-reared SIT flies used in Mediterranean fruit fly (Ceratitis capitata) eradication in California.</title>
        <authorList>
            <person name="Calla B."/>
            <person name="Hall B."/>
            <person name="Hou S."/>
            <person name="Geib S.M."/>
        </authorList>
    </citation>
    <scope>NUCLEOTIDE SEQUENCE</scope>
</reference>
<feature type="region of interest" description="Disordered" evidence="1">
    <location>
        <begin position="324"/>
        <end position="362"/>
    </location>
</feature>
<dbReference type="OrthoDB" id="10020110at2759"/>
<gene>
    <name evidence="3" type="primary">STOX1</name>
</gene>
<dbReference type="GO" id="GO:0000977">
    <property type="term" value="F:RNA polymerase II transcription regulatory region sequence-specific DNA binding"/>
    <property type="evidence" value="ECO:0007669"/>
    <property type="project" value="TreeGrafter"/>
</dbReference>
<feature type="domain" description="Winged helix Storkhead-box1" evidence="2">
    <location>
        <begin position="118"/>
        <end position="196"/>
    </location>
</feature>
<dbReference type="Pfam" id="PF10264">
    <property type="entry name" value="WHD_Storkhead"/>
    <property type="match status" value="1"/>
</dbReference>
<feature type="compositionally biased region" description="Low complexity" evidence="1">
    <location>
        <begin position="479"/>
        <end position="495"/>
    </location>
</feature>
<dbReference type="PANTHER" id="PTHR22437">
    <property type="entry name" value="WINGED HELIX DOMAIN-CONTAINING PROTEIN"/>
    <property type="match status" value="1"/>
</dbReference>
<dbReference type="GO" id="GO:0006357">
    <property type="term" value="P:regulation of transcription by RNA polymerase II"/>
    <property type="evidence" value="ECO:0007669"/>
    <property type="project" value="InterPro"/>
</dbReference>
<evidence type="ECO:0000256" key="1">
    <source>
        <dbReference type="SAM" id="MobiDB-lite"/>
    </source>
</evidence>
<feature type="compositionally biased region" description="Basic residues" evidence="1">
    <location>
        <begin position="350"/>
        <end position="359"/>
    </location>
</feature>
<dbReference type="InterPro" id="IPR019391">
    <property type="entry name" value="Storkhead-box_WHD"/>
</dbReference>
<evidence type="ECO:0000259" key="2">
    <source>
        <dbReference type="Pfam" id="PF10264"/>
    </source>
</evidence>
<dbReference type="AlphaFoldDB" id="W8BBS1"/>
<feature type="region of interest" description="Disordered" evidence="1">
    <location>
        <begin position="448"/>
        <end position="495"/>
    </location>
</feature>
<feature type="region of interest" description="Disordered" evidence="1">
    <location>
        <begin position="564"/>
        <end position="610"/>
    </location>
</feature>
<feature type="region of interest" description="Disordered" evidence="1">
    <location>
        <begin position="761"/>
        <end position="782"/>
    </location>
</feature>
<dbReference type="GO" id="GO:0005634">
    <property type="term" value="C:nucleus"/>
    <property type="evidence" value="ECO:0007669"/>
    <property type="project" value="TreeGrafter"/>
</dbReference>
<sequence>MGTKSPGGPQRCRLILQRCLAIQLSKPGHTPEDFWMYDSGYMIFQNFLAANAQCWWNAPLTAATRALKYAGHVAPGMLLVTAEPCALEVLRGAYARSVLKPPATYVISSVGDIDDCIVTPTVQGQFTPLPEALCDVIMDLTSEGHSATIENVRIKLSIRFPHMTPPATEVIYDTLAQLMQEQKIYQTSKGYFIFTPERRRSRSRPRPMRNGYQDFEETDEIPQEARTMLMTNAEAVHSLYGEISTERDGDLTHQCIQTNLADVICGGNPNDKILYPRAAKRRSASFPTPRSLERRHSLRLFGSSKRLQRCASTRSLSKTYAQTLATDSSSSEYQSTDSSSPKKGSLLSRLFRRSGRSKQRQIETYSAQFPPAEWFNSRAVHLHSVGTQTADHDMPVVHTLSNSTFYDGSELSQRSLTLPRRHRRNMSSDSTFLISSRDCSPIRRRSPVYCSSSLPRSTQSIPATANGTTSITTAPTPANNSNRSSTTLSRLSAPNHTTTASTMAAIATGNAQKSSSKSVIGKHIFEQSPSRTAGTLKTSTTKRQADNIILNGYTNNLDAGKVSYRSVQSGPSSLESGKASSMLTSGPSSIDSGKVSFSKTSGHSSLDSQCSTNTAVVQQSPARSILVLNGSPRSTPRHQAMRARAAEQSQRQRSSTPSRILEEITNQQTTNGGKLSSNTGGQTYFNGIPNSNSNNSITLQVTTSNGSQSSIPSTKIFVQNSPARSVITLENGKLTDNSNVYIINNETTTNEKGEVIKKTLSKQETTPLRSQQQQQHGEQQKRYYAPTHTPTRHKSIDPQQQQHQQQPINIQHIYKDKDNSISENEANSETCDSISFISETSPDNQDTLSSTEVIDNSKFTKNINNDATMNNSRKLCLQLPQHGSSNIVYKNNVLKNESNPNSPSGEKTLAMAALAAKQDFEIAGSIGNLRFYEKNTKDATQAKLMNSTCDLKNLNRYESSGNLQKSGNILNSNPAINGDDLAHILQKNIITVGSEPNLALKDNNCTNSNDKSVEKEGLDRRFSLSKDPHGESSSAGSVTATTAANDDLYNFPSLTDLSFNFTSLAAQKILQGVSLNSIDTLVELNMAAAAAANKEKQQNNQPTPVRTDYGMV</sequence>
<organism evidence="3">
    <name type="scientific">Ceratitis capitata</name>
    <name type="common">Mediterranean fruit fly</name>
    <name type="synonym">Tephritis capitata</name>
    <dbReference type="NCBI Taxonomy" id="7213"/>
    <lineage>
        <taxon>Eukaryota</taxon>
        <taxon>Metazoa</taxon>
        <taxon>Ecdysozoa</taxon>
        <taxon>Arthropoda</taxon>
        <taxon>Hexapoda</taxon>
        <taxon>Insecta</taxon>
        <taxon>Pterygota</taxon>
        <taxon>Neoptera</taxon>
        <taxon>Endopterygota</taxon>
        <taxon>Diptera</taxon>
        <taxon>Brachycera</taxon>
        <taxon>Muscomorpha</taxon>
        <taxon>Tephritoidea</taxon>
        <taxon>Tephritidae</taxon>
        <taxon>Ceratitis</taxon>
        <taxon>Ceratitis</taxon>
    </lineage>
</organism>
<feature type="region of interest" description="Disordered" evidence="1">
    <location>
        <begin position="628"/>
        <end position="681"/>
    </location>
</feature>
<dbReference type="PANTHER" id="PTHR22437:SF0">
    <property type="entry name" value="FI21431P1"/>
    <property type="match status" value="1"/>
</dbReference>
<dbReference type="InterPro" id="IPR040126">
    <property type="entry name" value="STOX1/2"/>
</dbReference>
<protein>
    <submittedName>
        <fullName evidence="3">Storkhead-box protein 1</fullName>
    </submittedName>
</protein>
<proteinExistence type="evidence at transcript level"/>
<reference evidence="3" key="1">
    <citation type="submission" date="2013-07" db="EMBL/GenBank/DDBJ databases">
        <authorList>
            <person name="Geib S."/>
        </authorList>
    </citation>
    <scope>NUCLEOTIDE SEQUENCE</scope>
</reference>
<feature type="compositionally biased region" description="Polar residues" evidence="1">
    <location>
        <begin position="565"/>
        <end position="610"/>
    </location>
</feature>
<feature type="compositionally biased region" description="Low complexity" evidence="1">
    <location>
        <begin position="642"/>
        <end position="659"/>
    </location>
</feature>
<dbReference type="EMBL" id="GAMC01019251">
    <property type="protein sequence ID" value="JAB87304.1"/>
    <property type="molecule type" value="mRNA"/>
</dbReference>
<accession>W8BBS1</accession>
<feature type="region of interest" description="Disordered" evidence="1">
    <location>
        <begin position="1092"/>
        <end position="1112"/>
    </location>
</feature>
<evidence type="ECO:0000313" key="3">
    <source>
        <dbReference type="EMBL" id="JAB87304.1"/>
    </source>
</evidence>
<dbReference type="GO" id="GO:0005737">
    <property type="term" value="C:cytoplasm"/>
    <property type="evidence" value="ECO:0007669"/>
    <property type="project" value="TreeGrafter"/>
</dbReference>
<feature type="compositionally biased region" description="Low complexity" evidence="1">
    <location>
        <begin position="328"/>
        <end position="349"/>
    </location>
</feature>
<feature type="compositionally biased region" description="Polar residues" evidence="1">
    <location>
        <begin position="664"/>
        <end position="681"/>
    </location>
</feature>
<feature type="compositionally biased region" description="Polar residues" evidence="1">
    <location>
        <begin position="449"/>
        <end position="478"/>
    </location>
</feature>